<feature type="compositionally biased region" description="Basic and acidic residues" evidence="14">
    <location>
        <begin position="432"/>
        <end position="445"/>
    </location>
</feature>
<feature type="region of interest" description="Disordered" evidence="14">
    <location>
        <begin position="300"/>
        <end position="328"/>
    </location>
</feature>
<keyword evidence="8" id="KW-0509">mRNA transport</keyword>
<feature type="region of interest" description="Disordered" evidence="14">
    <location>
        <begin position="1"/>
        <end position="94"/>
    </location>
</feature>
<keyword evidence="5" id="KW-0813">Transport</keyword>
<evidence type="ECO:0000256" key="14">
    <source>
        <dbReference type="SAM" id="MobiDB-lite"/>
    </source>
</evidence>
<evidence type="ECO:0000256" key="3">
    <source>
        <dbReference type="ARBA" id="ARBA00006481"/>
    </source>
</evidence>
<dbReference type="GO" id="GO:0006417">
    <property type="term" value="P:regulation of translation"/>
    <property type="evidence" value="ECO:0007669"/>
    <property type="project" value="UniProtKB-KW"/>
</dbReference>
<proteinExistence type="inferred from homology"/>
<dbReference type="InterPro" id="IPR029199">
    <property type="entry name" value="THRAP3_BCLAF1"/>
</dbReference>
<comment type="similarity">
    <text evidence="3">Belongs to the BCLAF1/THRAP3 family.</text>
</comment>
<dbReference type="Proteomes" id="UP000265120">
    <property type="component" value="Chromosome 18"/>
</dbReference>
<feature type="compositionally biased region" description="Basic and acidic residues" evidence="14">
    <location>
        <begin position="640"/>
        <end position="649"/>
    </location>
</feature>
<name>A0A3P8VPF8_CYNSE</name>
<evidence type="ECO:0000256" key="6">
    <source>
        <dbReference type="ARBA" id="ARBA00022490"/>
    </source>
</evidence>
<accession>A0A3P8VPF8</accession>
<keyword evidence="6" id="KW-0963">Cytoplasm</keyword>
<feature type="compositionally biased region" description="Basic and acidic residues" evidence="14">
    <location>
        <begin position="115"/>
        <end position="125"/>
    </location>
</feature>
<comment type="subcellular location">
    <subcellularLocation>
        <location evidence="2">Cytoplasm</location>
    </subcellularLocation>
    <subcellularLocation>
        <location evidence="1">Nucleus</location>
    </subcellularLocation>
</comment>
<dbReference type="GO" id="GO:0003729">
    <property type="term" value="F:mRNA binding"/>
    <property type="evidence" value="ECO:0007669"/>
    <property type="project" value="InterPro"/>
</dbReference>
<keyword evidence="17" id="KW-1185">Reference proteome</keyword>
<organism evidence="16 17">
    <name type="scientific">Cynoglossus semilaevis</name>
    <name type="common">Tongue sole</name>
    <dbReference type="NCBI Taxonomy" id="244447"/>
    <lineage>
        <taxon>Eukaryota</taxon>
        <taxon>Metazoa</taxon>
        <taxon>Chordata</taxon>
        <taxon>Craniata</taxon>
        <taxon>Vertebrata</taxon>
        <taxon>Euteleostomi</taxon>
        <taxon>Actinopterygii</taxon>
        <taxon>Neopterygii</taxon>
        <taxon>Teleostei</taxon>
        <taxon>Neoteleostei</taxon>
        <taxon>Acanthomorphata</taxon>
        <taxon>Carangaria</taxon>
        <taxon>Pleuronectiformes</taxon>
        <taxon>Pleuronectoidei</taxon>
        <taxon>Cynoglossidae</taxon>
        <taxon>Cynoglossinae</taxon>
        <taxon>Cynoglossus</taxon>
    </lineage>
</organism>
<dbReference type="GO" id="GO:0003712">
    <property type="term" value="F:transcription coregulator activity"/>
    <property type="evidence" value="ECO:0007669"/>
    <property type="project" value="TreeGrafter"/>
</dbReference>
<dbReference type="InterPro" id="IPR018545">
    <property type="entry name" value="Btz_dom"/>
</dbReference>
<evidence type="ECO:0000256" key="12">
    <source>
        <dbReference type="ARBA" id="ARBA00023187"/>
    </source>
</evidence>
<dbReference type="PANTHER" id="PTHR15268:SF16">
    <property type="entry name" value="THYROID HORMONE RECEPTOR-ASSOCIATED PROTEIN 3"/>
    <property type="match status" value="1"/>
</dbReference>
<feature type="compositionally biased region" description="Basic and acidic residues" evidence="14">
    <location>
        <begin position="783"/>
        <end position="799"/>
    </location>
</feature>
<dbReference type="GO" id="GO:0016592">
    <property type="term" value="C:mediator complex"/>
    <property type="evidence" value="ECO:0007669"/>
    <property type="project" value="TreeGrafter"/>
</dbReference>
<evidence type="ECO:0000256" key="10">
    <source>
        <dbReference type="ARBA" id="ARBA00022884"/>
    </source>
</evidence>
<sequence>MSKAPDSHVQSRSRSRSRSRSYSRSHTRSRSRSRSRKRRYRSRSRSRSHSPYRNYPSRDYQNNRGGYRGYNRGYRRPFHYRGRNRGYYQRGHYQNRGGGGGYNYKSNWQSGGGAWHDRHHDQDHHSPRRGRSRSRTPKKRSGSRSRSRYSDQSSSGRSRRSRHSSNSSRSRSSSRRRNTKSKPGGKEVKDKLVENQVKKQSPASDGADIEKASGGKWIEFDRSPKPTSDKKDDAPPASESKGPGSGGSMWKSIGSSSPPATSPKSSGQSSSFGFGFFSKEEAKVGDKTVISTAFKKFLADNKNKKQASENENEREQELSAPDRSLEKLNKSENLFSISSSSFESKEEKVQPFFEAEEEEFLKSHGLKDHMDEDLDVQPALTARDIFGKWGDEPSYSTSYPSIKEKSRRDNDEPEPADQLGEELYHSRKHKKEEKAKKKEKKEKSRMCLFEKSSTVQPGRLSSTREDFELKMSSFDDMPSSFLSKDRVVPRDLNIPKKESDFYSVFQQIQAAQLRRSPSELFAQHLVSIVHYIKAQHFKSSDMTLSERFAMYQRKAAEAELMKPRKSPEIHRRIDVSPSAFKRHSHLFEDLEETSYKDPSKKFKGDVMDLRLDIERRKRIAGKDRDFKREGARSPGGSRGPSREKSSEKTGKHHKKSKKGKKKRDRSQSSSSSSSSPSPPPPPFRGKEYMGEGMEHSEEGYGQPRYPPRDYGGAGDRGPRDYEGHNPERGRGRGFFPRVRGRGWNRGNYQGNNSNGNPGNVNVPVRPPEEEWDPEYTPKSRKYYLHDDRDGEKTWSDNRGRGRGAFPARRGRFVYRKGGGSSPKWTHDMYQGGEEMGDDSVEVEHKDTKGPGDPGLK</sequence>
<dbReference type="AlphaFoldDB" id="A0A3P8VPF8"/>
<dbReference type="GO" id="GO:0006397">
    <property type="term" value="P:mRNA processing"/>
    <property type="evidence" value="ECO:0007669"/>
    <property type="project" value="UniProtKB-KW"/>
</dbReference>
<evidence type="ECO:0000256" key="13">
    <source>
        <dbReference type="ARBA" id="ARBA00023242"/>
    </source>
</evidence>
<dbReference type="Pfam" id="PF09405">
    <property type="entry name" value="Btz"/>
    <property type="match status" value="1"/>
</dbReference>
<feature type="compositionally biased region" description="Low complexity" evidence="14">
    <location>
        <begin position="85"/>
        <end position="94"/>
    </location>
</feature>
<evidence type="ECO:0000313" key="17">
    <source>
        <dbReference type="Proteomes" id="UP000265120"/>
    </source>
</evidence>
<feature type="compositionally biased region" description="Basic residues" evidence="14">
    <location>
        <begin position="73"/>
        <end position="84"/>
    </location>
</feature>
<reference evidence="16" key="2">
    <citation type="submission" date="2025-08" db="UniProtKB">
        <authorList>
            <consortium name="Ensembl"/>
        </authorList>
    </citation>
    <scope>IDENTIFICATION</scope>
</reference>
<protein>
    <submittedName>
        <fullName evidence="16">Thyroid hormone receptor associated protein 3b</fullName>
    </submittedName>
</protein>
<feature type="compositionally biased region" description="Basic and acidic residues" evidence="14">
    <location>
        <begin position="184"/>
        <end position="197"/>
    </location>
</feature>
<evidence type="ECO:0000256" key="11">
    <source>
        <dbReference type="ARBA" id="ARBA00023161"/>
    </source>
</evidence>
<feature type="domain" description="Btz" evidence="15">
    <location>
        <begin position="768"/>
        <end position="838"/>
    </location>
</feature>
<keyword evidence="13" id="KW-0539">Nucleus</keyword>
<keyword evidence="10" id="KW-0694">RNA-binding</keyword>
<feature type="compositionally biased region" description="Basic and acidic residues" evidence="14">
    <location>
        <begin position="841"/>
        <end position="856"/>
    </location>
</feature>
<reference evidence="16" key="3">
    <citation type="submission" date="2025-09" db="UniProtKB">
        <authorList>
            <consortium name="Ensembl"/>
        </authorList>
    </citation>
    <scope>IDENTIFICATION</scope>
</reference>
<feature type="compositionally biased region" description="Low complexity" evidence="14">
    <location>
        <begin position="51"/>
        <end position="72"/>
    </location>
</feature>
<keyword evidence="12" id="KW-0508">mRNA splicing</keyword>
<feature type="region of interest" description="Disordered" evidence="14">
    <location>
        <begin position="620"/>
        <end position="856"/>
    </location>
</feature>
<feature type="compositionally biased region" description="Basic residues" evidence="14">
    <location>
        <begin position="650"/>
        <end position="664"/>
    </location>
</feature>
<dbReference type="Ensembl" id="ENSCSET00000016366.1">
    <property type="protein sequence ID" value="ENSCSEP00000016159.1"/>
    <property type="gene ID" value="ENSCSEG00000010392.1"/>
</dbReference>
<dbReference type="Pfam" id="PF15440">
    <property type="entry name" value="THRAP3_BCLAF1"/>
    <property type="match status" value="1"/>
</dbReference>
<evidence type="ECO:0000256" key="8">
    <source>
        <dbReference type="ARBA" id="ARBA00022816"/>
    </source>
</evidence>
<evidence type="ECO:0000256" key="7">
    <source>
        <dbReference type="ARBA" id="ARBA00022664"/>
    </source>
</evidence>
<dbReference type="GO" id="GO:0008380">
    <property type="term" value="P:RNA splicing"/>
    <property type="evidence" value="ECO:0007669"/>
    <property type="project" value="UniProtKB-KW"/>
</dbReference>
<evidence type="ECO:0000259" key="15">
    <source>
        <dbReference type="Pfam" id="PF09405"/>
    </source>
</evidence>
<evidence type="ECO:0000313" key="16">
    <source>
        <dbReference type="Ensembl" id="ENSCSEP00000016159.1"/>
    </source>
</evidence>
<feature type="compositionally biased region" description="Basic and acidic residues" evidence="14">
    <location>
        <begin position="300"/>
        <end position="317"/>
    </location>
</feature>
<evidence type="ECO:0000256" key="1">
    <source>
        <dbReference type="ARBA" id="ARBA00004123"/>
    </source>
</evidence>
<evidence type="ECO:0000256" key="5">
    <source>
        <dbReference type="ARBA" id="ARBA00022448"/>
    </source>
</evidence>
<dbReference type="GeneTree" id="ENSGT00950000183163"/>
<dbReference type="InParanoid" id="A0A3P8VPF8"/>
<evidence type="ECO:0000256" key="2">
    <source>
        <dbReference type="ARBA" id="ARBA00004496"/>
    </source>
</evidence>
<dbReference type="GO" id="GO:0003677">
    <property type="term" value="F:DNA binding"/>
    <property type="evidence" value="ECO:0007669"/>
    <property type="project" value="TreeGrafter"/>
</dbReference>
<feature type="compositionally biased region" description="Basic residues" evidence="14">
    <location>
        <begin position="11"/>
        <end position="50"/>
    </location>
</feature>
<feature type="compositionally biased region" description="Basic and acidic residues" evidence="14">
    <location>
        <begin position="684"/>
        <end position="698"/>
    </location>
</feature>
<keyword evidence="9" id="KW-0810">Translation regulation</keyword>
<dbReference type="PANTHER" id="PTHR15268">
    <property type="entry name" value="THRAP3/BCLAF1"/>
    <property type="match status" value="1"/>
</dbReference>
<keyword evidence="11" id="KW-0866">Nonsense-mediated mRNA decay</keyword>
<dbReference type="STRING" id="244447.ENSCSEP00000016159"/>
<evidence type="ECO:0000256" key="9">
    <source>
        <dbReference type="ARBA" id="ARBA00022845"/>
    </source>
</evidence>
<feature type="compositionally biased region" description="Basic residues" evidence="14">
    <location>
        <begin position="126"/>
        <end position="147"/>
    </location>
</feature>
<dbReference type="GO" id="GO:0045944">
    <property type="term" value="P:positive regulation of transcription by RNA polymerase II"/>
    <property type="evidence" value="ECO:0007669"/>
    <property type="project" value="TreeGrafter"/>
</dbReference>
<dbReference type="GO" id="GO:0005737">
    <property type="term" value="C:cytoplasm"/>
    <property type="evidence" value="ECO:0007669"/>
    <property type="project" value="UniProtKB-SubCell"/>
</dbReference>
<feature type="compositionally biased region" description="Basic and acidic residues" evidence="14">
    <location>
        <begin position="208"/>
        <end position="234"/>
    </location>
</feature>
<dbReference type="GO" id="GO:0000184">
    <property type="term" value="P:nuclear-transcribed mRNA catabolic process, nonsense-mediated decay"/>
    <property type="evidence" value="ECO:0007669"/>
    <property type="project" value="UniProtKB-KW"/>
</dbReference>
<feature type="region of interest" description="Disordered" evidence="14">
    <location>
        <begin position="387"/>
        <end position="448"/>
    </location>
</feature>
<feature type="compositionally biased region" description="Basic and acidic residues" evidence="14">
    <location>
        <begin position="620"/>
        <end position="631"/>
    </location>
</feature>
<feature type="compositionally biased region" description="Low complexity" evidence="14">
    <location>
        <begin position="255"/>
        <end position="272"/>
    </location>
</feature>
<dbReference type="FunCoup" id="A0A3P8VPF8">
    <property type="interactions" value="1868"/>
</dbReference>
<feature type="compositionally biased region" description="Low complexity" evidence="14">
    <location>
        <begin position="744"/>
        <end position="763"/>
    </location>
</feature>
<evidence type="ECO:0000256" key="4">
    <source>
        <dbReference type="ARBA" id="ARBA00009548"/>
    </source>
</evidence>
<feature type="compositionally biased region" description="Basic and acidic residues" evidence="14">
    <location>
        <begin position="716"/>
        <end position="730"/>
    </location>
</feature>
<feature type="region of interest" description="Disordered" evidence="14">
    <location>
        <begin position="112"/>
        <end position="272"/>
    </location>
</feature>
<reference evidence="16 17" key="1">
    <citation type="journal article" date="2014" name="Nat. Genet.">
        <title>Whole-genome sequence of a flatfish provides insights into ZW sex chromosome evolution and adaptation to a benthic lifestyle.</title>
        <authorList>
            <person name="Chen S."/>
            <person name="Zhang G."/>
            <person name="Shao C."/>
            <person name="Huang Q."/>
            <person name="Liu G."/>
            <person name="Zhang P."/>
            <person name="Song W."/>
            <person name="An N."/>
            <person name="Chalopin D."/>
            <person name="Volff J.N."/>
            <person name="Hong Y."/>
            <person name="Li Q."/>
            <person name="Sha Z."/>
            <person name="Zhou H."/>
            <person name="Xie M."/>
            <person name="Yu Q."/>
            <person name="Liu Y."/>
            <person name="Xiang H."/>
            <person name="Wang N."/>
            <person name="Wu K."/>
            <person name="Yang C."/>
            <person name="Zhou Q."/>
            <person name="Liao X."/>
            <person name="Yang L."/>
            <person name="Hu Q."/>
            <person name="Zhang J."/>
            <person name="Meng L."/>
            <person name="Jin L."/>
            <person name="Tian Y."/>
            <person name="Lian J."/>
            <person name="Yang J."/>
            <person name="Miao G."/>
            <person name="Liu S."/>
            <person name="Liang Z."/>
            <person name="Yan F."/>
            <person name="Li Y."/>
            <person name="Sun B."/>
            <person name="Zhang H."/>
            <person name="Zhang J."/>
            <person name="Zhu Y."/>
            <person name="Du M."/>
            <person name="Zhao Y."/>
            <person name="Schartl M."/>
            <person name="Tang Q."/>
            <person name="Wang J."/>
        </authorList>
    </citation>
    <scope>NUCLEOTIDE SEQUENCE</scope>
</reference>
<dbReference type="GO" id="GO:0035145">
    <property type="term" value="C:exon-exon junction complex"/>
    <property type="evidence" value="ECO:0007669"/>
    <property type="project" value="InterPro"/>
</dbReference>
<keyword evidence="7" id="KW-0507">mRNA processing</keyword>
<dbReference type="GO" id="GO:0051028">
    <property type="term" value="P:mRNA transport"/>
    <property type="evidence" value="ECO:0007669"/>
    <property type="project" value="UniProtKB-KW"/>
</dbReference>
<dbReference type="OMA" id="KWGDEPK"/>
<comment type="similarity">
    <text evidence="4">Belongs to the CASC3 family.</text>
</comment>